<dbReference type="GO" id="GO:0005737">
    <property type="term" value="C:cytoplasm"/>
    <property type="evidence" value="ECO:0007669"/>
    <property type="project" value="UniProtKB-SubCell"/>
</dbReference>
<proteinExistence type="inferred from homology"/>
<sequence>MIEIPRARHILPTYTERTSYGVAETNPYNKLYEERIVFLGVQVDDASASDIMAQLLHLEGEDPDRDIELYINSPGGSLTAMMAIYDTMQYIRPKIRTVCLGQAALAAALLLAAGEPGMRTCLPNARALIQQPTSEPLHGHISDMEIQAAEMLRTRRRMETTLAKHTGNSAERIHADIERAKILTADEMKDYGIVDEVVAYRKAN</sequence>
<comment type="catalytic activity">
    <reaction evidence="2">
        <text>Hydrolysis of proteins to small peptides in the presence of ATP and magnesium. alpha-casein is the usual test substrate. In the absence of ATP, only oligopeptides shorter than five residues are hydrolyzed (such as succinyl-Leu-Tyr-|-NHMec, and Leu-Tyr-Leu-|-Tyr-Trp, in which cleavage of the -Tyr-|-Leu- and -Tyr-|-Trp bonds also occurs).</text>
        <dbReference type="EC" id="3.4.21.92"/>
    </reaction>
</comment>
<name>A0A1H2TXJ2_9PSEU</name>
<dbReference type="RefSeq" id="WP_245757135.1">
    <property type="nucleotide sequence ID" value="NZ_FNON01000001.1"/>
</dbReference>
<dbReference type="InterPro" id="IPR001907">
    <property type="entry name" value="ClpP"/>
</dbReference>
<dbReference type="Gene3D" id="3.90.226.10">
    <property type="entry name" value="2-enoyl-CoA Hydratase, Chain A, domain 1"/>
    <property type="match status" value="1"/>
</dbReference>
<protein>
    <recommendedName>
        <fullName evidence="2 3">ATP-dependent Clp protease proteolytic subunit</fullName>
        <ecNumber evidence="2">3.4.21.92</ecNumber>
    </recommendedName>
    <alternativeName>
        <fullName evidence="2">Endopeptidase Clp</fullName>
    </alternativeName>
</protein>
<comment type="function">
    <text evidence="2">Cleaves peptides in various proteins in a process that requires ATP hydrolysis. Has a chymotrypsin-like activity. Plays a major role in the degradation of misfolded proteins.</text>
</comment>
<dbReference type="HAMAP" id="MF_00444">
    <property type="entry name" value="ClpP"/>
    <property type="match status" value="1"/>
</dbReference>
<dbReference type="InterPro" id="IPR023562">
    <property type="entry name" value="ClpP/TepA"/>
</dbReference>
<dbReference type="PRINTS" id="PR00127">
    <property type="entry name" value="CLPPROTEASEP"/>
</dbReference>
<dbReference type="EC" id="3.4.21.92" evidence="2"/>
<evidence type="ECO:0000313" key="5">
    <source>
        <dbReference type="Proteomes" id="UP000199515"/>
    </source>
</evidence>
<dbReference type="NCBIfam" id="NF001368">
    <property type="entry name" value="PRK00277.1"/>
    <property type="match status" value="1"/>
</dbReference>
<evidence type="ECO:0000256" key="3">
    <source>
        <dbReference type="RuleBase" id="RU003567"/>
    </source>
</evidence>
<dbReference type="NCBIfam" id="NF009205">
    <property type="entry name" value="PRK12553.1"/>
    <property type="match status" value="1"/>
</dbReference>
<keyword evidence="2" id="KW-0963">Cytoplasm</keyword>
<dbReference type="EMBL" id="FNON01000001">
    <property type="protein sequence ID" value="SDW48511.1"/>
    <property type="molecule type" value="Genomic_DNA"/>
</dbReference>
<dbReference type="PANTHER" id="PTHR10381:SF26">
    <property type="entry name" value="ATP-DEPENDENT CLP PROTEASE PROTEOLYTIC SUBUNIT-LIKE-RELATED"/>
    <property type="match status" value="1"/>
</dbReference>
<keyword evidence="2 4" id="KW-0645">Protease</keyword>
<dbReference type="GO" id="GO:0004176">
    <property type="term" value="F:ATP-dependent peptidase activity"/>
    <property type="evidence" value="ECO:0007669"/>
    <property type="project" value="InterPro"/>
</dbReference>
<dbReference type="GO" id="GO:0006515">
    <property type="term" value="P:protein quality control for misfolded or incompletely synthesized proteins"/>
    <property type="evidence" value="ECO:0007669"/>
    <property type="project" value="TreeGrafter"/>
</dbReference>
<accession>A0A1H2TXJ2</accession>
<evidence type="ECO:0000313" key="4">
    <source>
        <dbReference type="EMBL" id="SDW48511.1"/>
    </source>
</evidence>
<dbReference type="GO" id="GO:0009368">
    <property type="term" value="C:endopeptidase Clp complex"/>
    <property type="evidence" value="ECO:0007669"/>
    <property type="project" value="TreeGrafter"/>
</dbReference>
<dbReference type="GO" id="GO:0004252">
    <property type="term" value="F:serine-type endopeptidase activity"/>
    <property type="evidence" value="ECO:0007669"/>
    <property type="project" value="UniProtKB-UniRule"/>
</dbReference>
<keyword evidence="2" id="KW-0378">Hydrolase</keyword>
<comment type="subunit">
    <text evidence="2">Fourteen ClpP subunits assemble into 2 heptameric rings which stack back to back to give a disk-like structure with a central cavity, resembling the structure of eukaryotic proteasomes.</text>
</comment>
<dbReference type="InterPro" id="IPR029045">
    <property type="entry name" value="ClpP/crotonase-like_dom_sf"/>
</dbReference>
<comment type="subcellular location">
    <subcellularLocation>
        <location evidence="2">Cytoplasm</location>
    </subcellularLocation>
</comment>
<dbReference type="Proteomes" id="UP000199515">
    <property type="component" value="Unassembled WGS sequence"/>
</dbReference>
<evidence type="ECO:0000256" key="1">
    <source>
        <dbReference type="ARBA" id="ARBA00007039"/>
    </source>
</evidence>
<comment type="caution">
    <text evidence="2">Lacks conserved residue(s) required for the propagation of feature annotation.</text>
</comment>
<dbReference type="CDD" id="cd07017">
    <property type="entry name" value="S14_ClpP_2"/>
    <property type="match status" value="1"/>
</dbReference>
<gene>
    <name evidence="2" type="primary">clpP</name>
    <name evidence="4" type="ORF">SAMN05421504_101717</name>
</gene>
<evidence type="ECO:0000256" key="2">
    <source>
        <dbReference type="HAMAP-Rule" id="MF_00444"/>
    </source>
</evidence>
<dbReference type="FunFam" id="3.90.226.10:FF:000002">
    <property type="entry name" value="ATP-dependent Clp protease proteolytic subunit"/>
    <property type="match status" value="1"/>
</dbReference>
<dbReference type="PANTHER" id="PTHR10381">
    <property type="entry name" value="ATP-DEPENDENT CLP PROTEASE PROTEOLYTIC SUBUNIT"/>
    <property type="match status" value="1"/>
</dbReference>
<dbReference type="AlphaFoldDB" id="A0A1H2TXJ2"/>
<organism evidence="4 5">
    <name type="scientific">Amycolatopsis xylanica</name>
    <dbReference type="NCBI Taxonomy" id="589385"/>
    <lineage>
        <taxon>Bacteria</taxon>
        <taxon>Bacillati</taxon>
        <taxon>Actinomycetota</taxon>
        <taxon>Actinomycetes</taxon>
        <taxon>Pseudonocardiales</taxon>
        <taxon>Pseudonocardiaceae</taxon>
        <taxon>Amycolatopsis</taxon>
    </lineage>
</organism>
<reference evidence="4 5" key="1">
    <citation type="submission" date="2016-10" db="EMBL/GenBank/DDBJ databases">
        <authorList>
            <person name="de Groot N.N."/>
        </authorList>
    </citation>
    <scope>NUCLEOTIDE SEQUENCE [LARGE SCALE GENOMIC DNA]</scope>
    <source>
        <strain evidence="4 5">CPCC 202699</strain>
    </source>
</reference>
<keyword evidence="5" id="KW-1185">Reference proteome</keyword>
<dbReference type="SUPFAM" id="SSF52096">
    <property type="entry name" value="ClpP/crotonase"/>
    <property type="match status" value="1"/>
</dbReference>
<keyword evidence="2" id="KW-0720">Serine protease</keyword>
<dbReference type="Pfam" id="PF00574">
    <property type="entry name" value="CLP_protease"/>
    <property type="match status" value="1"/>
</dbReference>
<dbReference type="GO" id="GO:0051117">
    <property type="term" value="F:ATPase binding"/>
    <property type="evidence" value="ECO:0007669"/>
    <property type="project" value="TreeGrafter"/>
</dbReference>
<dbReference type="STRING" id="589385.SAMN05421504_101717"/>
<comment type="similarity">
    <text evidence="1 2 3">Belongs to the peptidase S14 family.</text>
</comment>